<dbReference type="OMA" id="IVWELMI"/>
<dbReference type="PANTHER" id="PTHR48025">
    <property type="entry name" value="OS02G0815200 PROTEIN"/>
    <property type="match status" value="1"/>
</dbReference>
<dbReference type="FunFam" id="3.30.70.330:FF:000359">
    <property type="entry name" value="CUGBP Elav-like family member 2"/>
    <property type="match status" value="1"/>
</dbReference>
<feature type="domain" description="RRM" evidence="5">
    <location>
        <begin position="155"/>
        <end position="236"/>
    </location>
</feature>
<sequence>MAEASHESNGAAEGLVADAAAGAAAAAAAAGAAAPAGGAPNGGPSGDKGPPPVEIKLFIGRVPQAVEEDSLKPVFEEFGEVREVIIIRDKATGKHKNSAFVKMASIAAADNAIRALHNSRSLESAMGPMTVKYATGEAERLGLNPQACEPGVPQAKLFVGSLPRTLKEEELKAFFQNYGNVEEVFVMKDGATGQGKGCAFVKMSQKEAAFFAINSLNGKHLWEGCNRPMEVRFAESKAQRQQM</sequence>
<dbReference type="InterPro" id="IPR035979">
    <property type="entry name" value="RBD_domain_sf"/>
</dbReference>
<evidence type="ECO:0000313" key="6">
    <source>
        <dbReference type="EMBL" id="CDJ39281.1"/>
    </source>
</evidence>
<dbReference type="OrthoDB" id="267048at2759"/>
<feature type="non-terminal residue" evidence="6">
    <location>
        <position position="243"/>
    </location>
</feature>
<dbReference type="InterPro" id="IPR000504">
    <property type="entry name" value="RRM_dom"/>
</dbReference>
<dbReference type="Gene3D" id="3.30.70.330">
    <property type="match status" value="2"/>
</dbReference>
<reference evidence="6" key="2">
    <citation type="submission" date="2013-10" db="EMBL/GenBank/DDBJ databases">
        <authorList>
            <person name="Aslett M."/>
        </authorList>
    </citation>
    <scope>NUCLEOTIDE SEQUENCE [LARGE SCALE GENOMIC DNA]</scope>
    <source>
        <strain evidence="6">Houghton</strain>
    </source>
</reference>
<protein>
    <recommendedName>
        <fullName evidence="5">RRM domain-containing protein</fullName>
    </recommendedName>
</protein>
<evidence type="ECO:0000256" key="4">
    <source>
        <dbReference type="SAM" id="MobiDB-lite"/>
    </source>
</evidence>
<name>U6KMS0_EIMTE</name>
<keyword evidence="1" id="KW-0677">Repeat</keyword>
<dbReference type="PROSITE" id="PS50102">
    <property type="entry name" value="RRM"/>
    <property type="match status" value="2"/>
</dbReference>
<dbReference type="InterPro" id="IPR002343">
    <property type="entry name" value="Hud_Sxl_RNA"/>
</dbReference>
<keyword evidence="7" id="KW-1185">Reference proteome</keyword>
<evidence type="ECO:0000259" key="5">
    <source>
        <dbReference type="PROSITE" id="PS50102"/>
    </source>
</evidence>
<proteinExistence type="predicted"/>
<feature type="region of interest" description="Disordered" evidence="4">
    <location>
        <begin position="32"/>
        <end position="54"/>
    </location>
</feature>
<accession>U6KMS0</accession>
<dbReference type="InterPro" id="IPR050502">
    <property type="entry name" value="Euk_RNA-bind_prot"/>
</dbReference>
<evidence type="ECO:0000256" key="3">
    <source>
        <dbReference type="PROSITE-ProRule" id="PRU00176"/>
    </source>
</evidence>
<dbReference type="GO" id="GO:0003729">
    <property type="term" value="F:mRNA binding"/>
    <property type="evidence" value="ECO:0007669"/>
    <property type="project" value="TreeGrafter"/>
</dbReference>
<feature type="domain" description="RRM" evidence="5">
    <location>
        <begin position="55"/>
        <end position="136"/>
    </location>
</feature>
<evidence type="ECO:0000256" key="1">
    <source>
        <dbReference type="ARBA" id="ARBA00022737"/>
    </source>
</evidence>
<reference evidence="6" key="1">
    <citation type="submission" date="2013-10" db="EMBL/GenBank/DDBJ databases">
        <title>Genomic analysis of the causative agents of coccidiosis in chickens.</title>
        <authorList>
            <person name="Reid A.J."/>
            <person name="Blake D."/>
            <person name="Billington K."/>
            <person name="Browne H."/>
            <person name="Dunn M."/>
            <person name="Hung S."/>
            <person name="Kawahara F."/>
            <person name="Miranda-Saavedra D."/>
            <person name="Mourier T."/>
            <person name="Nagra H."/>
            <person name="Otto T.D."/>
            <person name="Rawlings N."/>
            <person name="Sanchez A."/>
            <person name="Sanders M."/>
            <person name="Subramaniam C."/>
            <person name="Tay Y."/>
            <person name="Dear P."/>
            <person name="Doerig C."/>
            <person name="Gruber A."/>
            <person name="Parkinson J."/>
            <person name="Shirley M."/>
            <person name="Wan K.L."/>
            <person name="Berriman M."/>
            <person name="Tomley F."/>
            <person name="Pain A."/>
        </authorList>
    </citation>
    <scope>NUCLEOTIDE SEQUENCE [LARGE SCALE GENOMIC DNA]</scope>
    <source>
        <strain evidence="6">Houghton</strain>
    </source>
</reference>
<dbReference type="Pfam" id="PF00076">
    <property type="entry name" value="RRM_1"/>
    <property type="match status" value="2"/>
</dbReference>
<gene>
    <name evidence="6" type="ORF">ETH_00001150</name>
</gene>
<organism evidence="6 7">
    <name type="scientific">Eimeria tenella</name>
    <name type="common">Coccidian parasite</name>
    <dbReference type="NCBI Taxonomy" id="5802"/>
    <lineage>
        <taxon>Eukaryota</taxon>
        <taxon>Sar</taxon>
        <taxon>Alveolata</taxon>
        <taxon>Apicomplexa</taxon>
        <taxon>Conoidasida</taxon>
        <taxon>Coccidia</taxon>
        <taxon>Eucoccidiorida</taxon>
        <taxon>Eimeriorina</taxon>
        <taxon>Eimeriidae</taxon>
        <taxon>Eimeria</taxon>
    </lineage>
</organism>
<dbReference type="GO" id="GO:1990904">
    <property type="term" value="C:ribonucleoprotein complex"/>
    <property type="evidence" value="ECO:0007669"/>
    <property type="project" value="InterPro"/>
</dbReference>
<dbReference type="PRINTS" id="PR00961">
    <property type="entry name" value="HUDSXLRNA"/>
</dbReference>
<evidence type="ECO:0000313" key="7">
    <source>
        <dbReference type="Proteomes" id="UP000030747"/>
    </source>
</evidence>
<dbReference type="RefSeq" id="XP_013230036.1">
    <property type="nucleotide sequence ID" value="XM_013374582.1"/>
</dbReference>
<dbReference type="SMART" id="SM00360">
    <property type="entry name" value="RRM"/>
    <property type="match status" value="2"/>
</dbReference>
<dbReference type="GeneID" id="25249447"/>
<dbReference type="InterPro" id="IPR012677">
    <property type="entry name" value="Nucleotide-bd_a/b_plait_sf"/>
</dbReference>
<dbReference type="Proteomes" id="UP000030747">
    <property type="component" value="Unassembled WGS sequence"/>
</dbReference>
<dbReference type="SUPFAM" id="SSF54928">
    <property type="entry name" value="RNA-binding domain, RBD"/>
    <property type="match status" value="2"/>
</dbReference>
<keyword evidence="2 3" id="KW-0694">RNA-binding</keyword>
<dbReference type="AlphaFoldDB" id="U6KMS0"/>
<dbReference type="VEuPathDB" id="ToxoDB:ETH2_0955800"/>
<dbReference type="EMBL" id="HG674291">
    <property type="protein sequence ID" value="CDJ39281.1"/>
    <property type="molecule type" value="Genomic_DNA"/>
</dbReference>
<evidence type="ECO:0000256" key="2">
    <source>
        <dbReference type="ARBA" id="ARBA00022884"/>
    </source>
</evidence>
<dbReference type="PANTHER" id="PTHR48025:SF1">
    <property type="entry name" value="RRM DOMAIN-CONTAINING PROTEIN"/>
    <property type="match status" value="1"/>
</dbReference>
<dbReference type="VEuPathDB" id="ToxoDB:ETH_00001150"/>